<dbReference type="PANTHER" id="PTHR30532:SF24">
    <property type="entry name" value="FERRIC ENTEROBACTIN-BINDING PERIPLASMIC PROTEIN FEPB"/>
    <property type="match status" value="1"/>
</dbReference>
<evidence type="ECO:0000313" key="8">
    <source>
        <dbReference type="Proteomes" id="UP000563898"/>
    </source>
</evidence>
<gene>
    <name evidence="7" type="ORF">HGA05_16765</name>
</gene>
<dbReference type="AlphaFoldDB" id="A0A846WNK4"/>
<feature type="domain" description="Fe/B12 periplasmic-binding" evidence="6">
    <location>
        <begin position="52"/>
        <end position="319"/>
    </location>
</feature>
<dbReference type="EMBL" id="JAAXPC010000009">
    <property type="protein sequence ID" value="NKY03224.1"/>
    <property type="molecule type" value="Genomic_DNA"/>
</dbReference>
<feature type="signal peptide" evidence="5">
    <location>
        <begin position="1"/>
        <end position="27"/>
    </location>
</feature>
<reference evidence="7 8" key="1">
    <citation type="submission" date="2020-04" db="EMBL/GenBank/DDBJ databases">
        <title>MicrobeNet Type strains.</title>
        <authorList>
            <person name="Nicholson A.C."/>
        </authorList>
    </citation>
    <scope>NUCLEOTIDE SEQUENCE [LARGE SCALE GENOMIC DNA]</scope>
    <source>
        <strain evidence="7 8">ATCC BAA-14</strain>
    </source>
</reference>
<dbReference type="GO" id="GO:1901678">
    <property type="term" value="P:iron coordination entity transport"/>
    <property type="evidence" value="ECO:0007669"/>
    <property type="project" value="UniProtKB-ARBA"/>
</dbReference>
<dbReference type="RefSeq" id="WP_006368297.1">
    <property type="nucleotide sequence ID" value="NZ_JAAXPC010000009.1"/>
</dbReference>
<sequence>MCARGVLAGLLTLVFVALLGCSSPDDPAGSAGETVTVEHQYGSTTIPSDPTKVVTFGGAWSDSLIRLGVPITAEFLAQGYSGPNNRFAWTPEHSSTIVTYDVEAGTPDVAAIARFAPQVILAGYLPDRAAYDRLTRIAPTIPVMATDTVTDSWQDVMTTAGRIFGKQQQADEAVAEVEQQIAATKAKYPASQGKSFTFGQLTPQNQFGVVTSDTDPSAKLLAELGLVLDPAVKGLAPGGARTIVSAERIDIFASDLLIFWPLVGGPEAFDAIPGWDSLPAVRRGTTVFLTNDTASAFGGPTIYSVPWAIDKLTPALAKL</sequence>
<evidence type="ECO:0000256" key="5">
    <source>
        <dbReference type="SAM" id="SignalP"/>
    </source>
</evidence>
<evidence type="ECO:0000256" key="3">
    <source>
        <dbReference type="ARBA" id="ARBA00022448"/>
    </source>
</evidence>
<dbReference type="Pfam" id="PF01497">
    <property type="entry name" value="Peripla_BP_2"/>
    <property type="match status" value="1"/>
</dbReference>
<dbReference type="PROSITE" id="PS51257">
    <property type="entry name" value="PROKAR_LIPOPROTEIN"/>
    <property type="match status" value="1"/>
</dbReference>
<evidence type="ECO:0000256" key="2">
    <source>
        <dbReference type="ARBA" id="ARBA00008814"/>
    </source>
</evidence>
<dbReference type="GO" id="GO:0030288">
    <property type="term" value="C:outer membrane-bounded periplasmic space"/>
    <property type="evidence" value="ECO:0007669"/>
    <property type="project" value="TreeGrafter"/>
</dbReference>
<protein>
    <submittedName>
        <fullName evidence="7">ABC transporter substrate-binding protein</fullName>
    </submittedName>
</protein>
<name>A0A846WNK4_9ACTN</name>
<comment type="subcellular location">
    <subcellularLocation>
        <location evidence="1">Cell envelope</location>
    </subcellularLocation>
</comment>
<evidence type="ECO:0000256" key="4">
    <source>
        <dbReference type="ARBA" id="ARBA00022729"/>
    </source>
</evidence>
<evidence type="ECO:0000259" key="6">
    <source>
        <dbReference type="PROSITE" id="PS50983"/>
    </source>
</evidence>
<organism evidence="7 8">
    <name type="scientific">Gordonia polyisoprenivorans</name>
    <dbReference type="NCBI Taxonomy" id="84595"/>
    <lineage>
        <taxon>Bacteria</taxon>
        <taxon>Bacillati</taxon>
        <taxon>Actinomycetota</taxon>
        <taxon>Actinomycetes</taxon>
        <taxon>Mycobacteriales</taxon>
        <taxon>Gordoniaceae</taxon>
        <taxon>Gordonia</taxon>
    </lineage>
</organism>
<evidence type="ECO:0000256" key="1">
    <source>
        <dbReference type="ARBA" id="ARBA00004196"/>
    </source>
</evidence>
<dbReference type="PROSITE" id="PS50983">
    <property type="entry name" value="FE_B12_PBP"/>
    <property type="match status" value="1"/>
</dbReference>
<dbReference type="Gene3D" id="3.40.50.1980">
    <property type="entry name" value="Nitrogenase molybdenum iron protein domain"/>
    <property type="match status" value="2"/>
</dbReference>
<proteinExistence type="inferred from homology"/>
<dbReference type="Proteomes" id="UP000563898">
    <property type="component" value="Unassembled WGS sequence"/>
</dbReference>
<dbReference type="PANTHER" id="PTHR30532">
    <property type="entry name" value="IRON III DICITRATE-BINDING PERIPLASMIC PROTEIN"/>
    <property type="match status" value="1"/>
</dbReference>
<evidence type="ECO:0000313" key="7">
    <source>
        <dbReference type="EMBL" id="NKY03224.1"/>
    </source>
</evidence>
<comment type="similarity">
    <text evidence="2">Belongs to the bacterial solute-binding protein 8 family.</text>
</comment>
<keyword evidence="4 5" id="KW-0732">Signal</keyword>
<keyword evidence="3" id="KW-0813">Transport</keyword>
<dbReference type="SUPFAM" id="SSF53807">
    <property type="entry name" value="Helical backbone' metal receptor"/>
    <property type="match status" value="1"/>
</dbReference>
<dbReference type="InterPro" id="IPR002491">
    <property type="entry name" value="ABC_transptr_periplasmic_BD"/>
</dbReference>
<dbReference type="InterPro" id="IPR051313">
    <property type="entry name" value="Bact_iron-sidero_bind"/>
</dbReference>
<comment type="caution">
    <text evidence="7">The sequence shown here is derived from an EMBL/GenBank/DDBJ whole genome shotgun (WGS) entry which is preliminary data.</text>
</comment>
<feature type="chain" id="PRO_5039007217" evidence="5">
    <location>
        <begin position="28"/>
        <end position="319"/>
    </location>
</feature>
<accession>A0A846WNK4</accession>